<feature type="signal peptide" evidence="2">
    <location>
        <begin position="1"/>
        <end position="24"/>
    </location>
</feature>
<evidence type="ECO:0000313" key="4">
    <source>
        <dbReference type="Proteomes" id="UP000235023"/>
    </source>
</evidence>
<protein>
    <submittedName>
        <fullName evidence="3">Uncharacterized protein</fullName>
    </submittedName>
</protein>
<reference evidence="4" key="1">
    <citation type="submission" date="2017-12" db="EMBL/GenBank/DDBJ databases">
        <authorList>
            <consortium name="DOE Joint Genome Institute"/>
            <person name="Mondo S.J."/>
            <person name="Kjaerbolling I."/>
            <person name="Vesth T.C."/>
            <person name="Frisvad J.C."/>
            <person name="Nybo J.L."/>
            <person name="Theobald S."/>
            <person name="Kuo A."/>
            <person name="Bowyer P."/>
            <person name="Matsuda Y."/>
            <person name="Lyhne E.K."/>
            <person name="Kogle M.E."/>
            <person name="Clum A."/>
            <person name="Lipzen A."/>
            <person name="Salamov A."/>
            <person name="Ngan C.Y."/>
            <person name="Daum C."/>
            <person name="Chiniquy J."/>
            <person name="Barry K."/>
            <person name="LaButti K."/>
            <person name="Haridas S."/>
            <person name="Simmons B.A."/>
            <person name="Magnuson J.K."/>
            <person name="Mortensen U.H."/>
            <person name="Larsen T.O."/>
            <person name="Grigoriev I.V."/>
            <person name="Baker S.E."/>
            <person name="Andersen M.R."/>
            <person name="Nordberg H.P."/>
            <person name="Cantor M.N."/>
            <person name="Hua S.X."/>
        </authorList>
    </citation>
    <scope>NUCLEOTIDE SEQUENCE [LARGE SCALE GENOMIC DNA]</scope>
    <source>
        <strain evidence="4">IBT 19404</strain>
    </source>
</reference>
<keyword evidence="1" id="KW-1133">Transmembrane helix</keyword>
<dbReference type="EMBL" id="KZ559649">
    <property type="protein sequence ID" value="PLN75436.1"/>
    <property type="molecule type" value="Genomic_DNA"/>
</dbReference>
<keyword evidence="4" id="KW-1185">Reference proteome</keyword>
<evidence type="ECO:0000256" key="2">
    <source>
        <dbReference type="SAM" id="SignalP"/>
    </source>
</evidence>
<evidence type="ECO:0000256" key="1">
    <source>
        <dbReference type="SAM" id="Phobius"/>
    </source>
</evidence>
<gene>
    <name evidence="3" type="ORF">BDW42DRAFT_189266</name>
</gene>
<accession>A0A2J5HEY8</accession>
<dbReference type="Proteomes" id="UP000235023">
    <property type="component" value="Unassembled WGS sequence"/>
</dbReference>
<evidence type="ECO:0000313" key="3">
    <source>
        <dbReference type="EMBL" id="PLN75436.1"/>
    </source>
</evidence>
<dbReference type="OrthoDB" id="4508545at2759"/>
<feature type="transmembrane region" description="Helical" evidence="1">
    <location>
        <begin position="127"/>
        <end position="150"/>
    </location>
</feature>
<keyword evidence="1" id="KW-0472">Membrane</keyword>
<keyword evidence="2" id="KW-0732">Signal</keyword>
<feature type="chain" id="PRO_5014465918" evidence="2">
    <location>
        <begin position="25"/>
        <end position="245"/>
    </location>
</feature>
<keyword evidence="1" id="KW-0812">Transmembrane</keyword>
<organism evidence="3 4">
    <name type="scientific">Aspergillus taichungensis</name>
    <dbReference type="NCBI Taxonomy" id="482145"/>
    <lineage>
        <taxon>Eukaryota</taxon>
        <taxon>Fungi</taxon>
        <taxon>Dikarya</taxon>
        <taxon>Ascomycota</taxon>
        <taxon>Pezizomycotina</taxon>
        <taxon>Eurotiomycetes</taxon>
        <taxon>Eurotiomycetidae</taxon>
        <taxon>Eurotiales</taxon>
        <taxon>Aspergillaceae</taxon>
        <taxon>Aspergillus</taxon>
        <taxon>Aspergillus subgen. Circumdati</taxon>
    </lineage>
</organism>
<dbReference type="AlphaFoldDB" id="A0A2J5HEY8"/>
<sequence length="245" mass="27139">MELCSFMLLALTTAILTILQPVALNTLCPSCSFVEQVELITGTLAVTLDERPTLPSSWNLSPVFGATLAPVVPVLEETMSNPAYGLPPLLDVNGQQNSPWLDQAGLLFQPVVDAIVPALSSLYHHHYLLQFGLLWTASFLGSFMAALLVLTSLRDNRGQDHHIEEIQTKSVQAIGNTTRAMAEFESKVSIMLKQIEKEQKRLCTKMRATMLSDMDACFAALNTRIQAEFEQRNFQTVALANRCWV</sequence>
<name>A0A2J5HEY8_9EURO</name>
<proteinExistence type="predicted"/>